<keyword evidence="1" id="KW-0812">Transmembrane</keyword>
<dbReference type="EMBL" id="CP098401">
    <property type="protein sequence ID" value="URW75525.1"/>
    <property type="molecule type" value="Genomic_DNA"/>
</dbReference>
<feature type="transmembrane region" description="Helical" evidence="1">
    <location>
        <begin position="52"/>
        <end position="74"/>
    </location>
</feature>
<protein>
    <submittedName>
        <fullName evidence="2">Uncharacterized protein</fullName>
    </submittedName>
</protein>
<feature type="transmembrane region" description="Helical" evidence="1">
    <location>
        <begin position="105"/>
        <end position="123"/>
    </location>
</feature>
<organism evidence="2 3">
    <name type="scientific">Sphingomonas donggukensis</name>
    <dbReference type="NCBI Taxonomy" id="2949093"/>
    <lineage>
        <taxon>Bacteria</taxon>
        <taxon>Pseudomonadati</taxon>
        <taxon>Pseudomonadota</taxon>
        <taxon>Alphaproteobacteria</taxon>
        <taxon>Sphingomonadales</taxon>
        <taxon>Sphingomonadaceae</taxon>
        <taxon>Sphingomonas</taxon>
    </lineage>
</organism>
<evidence type="ECO:0000313" key="3">
    <source>
        <dbReference type="Proteomes" id="UP001055580"/>
    </source>
</evidence>
<keyword evidence="1" id="KW-0472">Membrane</keyword>
<proteinExistence type="predicted"/>
<reference evidence="2" key="1">
    <citation type="submission" date="2022-05" db="EMBL/GenBank/DDBJ databases">
        <title>Sphingomonas sp. strain RMG20 Genome sequencing and assembly.</title>
        <authorList>
            <person name="Kim I."/>
        </authorList>
    </citation>
    <scope>NUCLEOTIDE SEQUENCE</scope>
    <source>
        <strain evidence="2">RMG20</strain>
    </source>
</reference>
<feature type="transmembrane region" description="Helical" evidence="1">
    <location>
        <begin position="7"/>
        <end position="29"/>
    </location>
</feature>
<evidence type="ECO:0000256" key="1">
    <source>
        <dbReference type="SAM" id="Phobius"/>
    </source>
</evidence>
<dbReference type="RefSeq" id="WP_250751819.1">
    <property type="nucleotide sequence ID" value="NZ_CP098401.1"/>
</dbReference>
<gene>
    <name evidence="2" type="ORF">M9980_13500</name>
</gene>
<accession>A0ABY4TSY8</accession>
<keyword evidence="1" id="KW-1133">Transmembrane helix</keyword>
<dbReference type="Proteomes" id="UP001055580">
    <property type="component" value="Chromosome"/>
</dbReference>
<keyword evidence="3" id="KW-1185">Reference proteome</keyword>
<feature type="transmembrane region" description="Helical" evidence="1">
    <location>
        <begin position="81"/>
        <end position="99"/>
    </location>
</feature>
<sequence length="132" mass="13815">MRKFLGVVIGVVVAMLAITVVDLVGHQVYPPAPGLDMGDAASVARYIADLPMGASLFIVGAWFVGAFAGGWTALKISDWAVATWVVGALIACAGIFNATQIPAPLWMQLSTVLAPALGAWMALHVPGWRRSV</sequence>
<name>A0ABY4TSY8_9SPHN</name>
<evidence type="ECO:0000313" key="2">
    <source>
        <dbReference type="EMBL" id="URW75525.1"/>
    </source>
</evidence>